<dbReference type="SMART" id="SM00496">
    <property type="entry name" value="IENR2"/>
    <property type="match status" value="3"/>
</dbReference>
<dbReference type="STRING" id="670580.A0A1X6MJB4"/>
<dbReference type="InterPro" id="IPR006350">
    <property type="entry name" value="Intron_endoG1"/>
</dbReference>
<dbReference type="OrthoDB" id="5276050at2759"/>
<accession>A0A1X6MJB4</accession>
<dbReference type="Proteomes" id="UP000194127">
    <property type="component" value="Unassembled WGS sequence"/>
</dbReference>
<comment type="similarity">
    <text evidence="1">To endonucleases of group I introns of fungi and phage.</text>
</comment>
<proteinExistence type="predicted"/>
<dbReference type="CDD" id="cd10445">
    <property type="entry name" value="GIY-YIG_bI1_like"/>
    <property type="match status" value="1"/>
</dbReference>
<dbReference type="EMBL" id="KZ110618">
    <property type="protein sequence ID" value="OSX56133.1"/>
    <property type="molecule type" value="Genomic_DNA"/>
</dbReference>
<dbReference type="PROSITE" id="PS50164">
    <property type="entry name" value="GIY_YIG"/>
    <property type="match status" value="1"/>
</dbReference>
<evidence type="ECO:0000259" key="2">
    <source>
        <dbReference type="PROSITE" id="PS50164"/>
    </source>
</evidence>
<dbReference type="NCBIfam" id="TIGR01453">
    <property type="entry name" value="grpIintron_endo"/>
    <property type="match status" value="1"/>
</dbReference>
<dbReference type="SMART" id="SM00465">
    <property type="entry name" value="GIYc"/>
    <property type="match status" value="1"/>
</dbReference>
<organism evidence="3 4">
    <name type="scientific">Postia placenta MAD-698-R-SB12</name>
    <dbReference type="NCBI Taxonomy" id="670580"/>
    <lineage>
        <taxon>Eukaryota</taxon>
        <taxon>Fungi</taxon>
        <taxon>Dikarya</taxon>
        <taxon>Basidiomycota</taxon>
        <taxon>Agaricomycotina</taxon>
        <taxon>Agaricomycetes</taxon>
        <taxon>Polyporales</taxon>
        <taxon>Adustoporiaceae</taxon>
        <taxon>Rhodonia</taxon>
    </lineage>
</organism>
<dbReference type="GO" id="GO:0003677">
    <property type="term" value="F:DNA binding"/>
    <property type="evidence" value="ECO:0007669"/>
    <property type="project" value="InterPro"/>
</dbReference>
<protein>
    <recommendedName>
        <fullName evidence="2">GIY-YIG domain-containing protein</fullName>
    </recommendedName>
</protein>
<dbReference type="RefSeq" id="XP_024332927.1">
    <property type="nucleotide sequence ID" value="XM_024480095.1"/>
</dbReference>
<dbReference type="InterPro" id="IPR003611">
    <property type="entry name" value="NUMOD3"/>
</dbReference>
<dbReference type="SUPFAM" id="SSF82771">
    <property type="entry name" value="GIY-YIG endonuclease"/>
    <property type="match status" value="1"/>
</dbReference>
<evidence type="ECO:0000313" key="3">
    <source>
        <dbReference type="EMBL" id="OSX56133.1"/>
    </source>
</evidence>
<dbReference type="AlphaFoldDB" id="A0A1X6MJB4"/>
<dbReference type="InterPro" id="IPR000305">
    <property type="entry name" value="GIY-YIG_endonuc"/>
</dbReference>
<dbReference type="GO" id="GO:0004519">
    <property type="term" value="F:endonuclease activity"/>
    <property type="evidence" value="ECO:0007669"/>
    <property type="project" value="InterPro"/>
</dbReference>
<evidence type="ECO:0000256" key="1">
    <source>
        <dbReference type="ARBA" id="ARBA00010045"/>
    </source>
</evidence>
<reference evidence="3 4" key="1">
    <citation type="submission" date="2017-04" db="EMBL/GenBank/DDBJ databases">
        <title>Genome Sequence of the Model Brown-Rot Fungus Postia placenta SB12.</title>
        <authorList>
            <consortium name="DOE Joint Genome Institute"/>
            <person name="Gaskell J."/>
            <person name="Kersten P."/>
            <person name="Larrondo L.F."/>
            <person name="Canessa P."/>
            <person name="Martinez D."/>
            <person name="Hibbett D."/>
            <person name="Schmoll M."/>
            <person name="Kubicek C.P."/>
            <person name="Martinez A.T."/>
            <person name="Yadav J."/>
            <person name="Master E."/>
            <person name="Magnuson J.K."/>
            <person name="James T."/>
            <person name="Yaver D."/>
            <person name="Berka R."/>
            <person name="Labutti K."/>
            <person name="Lipzen A."/>
            <person name="Aerts A."/>
            <person name="Barry K."/>
            <person name="Henrissat B."/>
            <person name="Blanchette R."/>
            <person name="Grigoriev I."/>
            <person name="Cullen D."/>
        </authorList>
    </citation>
    <scope>NUCLEOTIDE SEQUENCE [LARGE SCALE GENOMIC DNA]</scope>
    <source>
        <strain evidence="3 4">MAD-698-R-SB12</strain>
    </source>
</reference>
<dbReference type="Gene3D" id="3.40.1440.10">
    <property type="entry name" value="GIY-YIG endonuclease"/>
    <property type="match status" value="1"/>
</dbReference>
<dbReference type="SUPFAM" id="SSF64496">
    <property type="entry name" value="DNA-binding domain of intron-encoded endonucleases"/>
    <property type="match status" value="1"/>
</dbReference>
<dbReference type="Pfam" id="PF01541">
    <property type="entry name" value="GIY-YIG"/>
    <property type="match status" value="1"/>
</dbReference>
<gene>
    <name evidence="3" type="ORF">POSPLADRAFT_1050901</name>
</gene>
<name>A0A1X6MJB4_9APHY</name>
<sequence length="244" mass="28651">MTILKFLHTPILKRLDIFKDTKGKSGVYCWINLLNGKYYIGSGVELNNRLNDYFQDWYYKDRANLVIVRAILKYGLGNFALVILDFTENEDTLSREQYWLDELKPEYNILKTAGRRPSKGFKHSTESIELIRQKALGRKHSEEVRKAMSDNRKGENGSFFGKTHSEETKANLRYIALNRTNKPRPGIEVEVLDLKTNQTVIYDSIRDAVKGLNTHLSTLFRREQKDIKKPFREHYFISYLLYNN</sequence>
<keyword evidence="4" id="KW-1185">Reference proteome</keyword>
<dbReference type="Pfam" id="PF07460">
    <property type="entry name" value="NUMOD3"/>
    <property type="match status" value="1"/>
</dbReference>
<dbReference type="InterPro" id="IPR035901">
    <property type="entry name" value="GIY-YIG_endonuc_sf"/>
</dbReference>
<evidence type="ECO:0000313" key="4">
    <source>
        <dbReference type="Proteomes" id="UP000194127"/>
    </source>
</evidence>
<feature type="domain" description="GIY-YIG" evidence="2">
    <location>
        <begin position="23"/>
        <end position="109"/>
    </location>
</feature>
<dbReference type="GeneID" id="36325045"/>